<dbReference type="EMBL" id="BAOS01000046">
    <property type="protein sequence ID" value="GAX63029.1"/>
    <property type="molecule type" value="Genomic_DNA"/>
</dbReference>
<dbReference type="AlphaFoldDB" id="A0A286U4G0"/>
<evidence type="ECO:0000313" key="1">
    <source>
        <dbReference type="EMBL" id="GAX63029.1"/>
    </source>
</evidence>
<keyword evidence="2" id="KW-1185">Reference proteome</keyword>
<reference evidence="2" key="1">
    <citation type="journal article" date="2017" name="Environ. Microbiol. Rep.">
        <title>Genetic Diversity of Marine Anaerobic Ammonium-Oxidizing Bacteria as Revealed by Genomic and Proteomic Analyses of 'Candidatus Scalindua japonica'.</title>
        <authorList>
            <person name="Oshiki M."/>
            <person name="Mizuto K."/>
            <person name="Kimura Z."/>
            <person name="Kindaichi T."/>
            <person name="Satoh H."/>
            <person name="Okabe S."/>
        </authorList>
    </citation>
    <scope>NUCLEOTIDE SEQUENCE [LARGE SCALE GENOMIC DNA]</scope>
    <source>
        <strain evidence="2">husup-a2</strain>
    </source>
</reference>
<comment type="caution">
    <text evidence="1">The sequence shown here is derived from an EMBL/GenBank/DDBJ whole genome shotgun (WGS) entry which is preliminary data.</text>
</comment>
<gene>
    <name evidence="1" type="ORF">SCALIN_C46_0034</name>
</gene>
<organism evidence="1 2">
    <name type="scientific">Candidatus Scalindua japonica</name>
    <dbReference type="NCBI Taxonomy" id="1284222"/>
    <lineage>
        <taxon>Bacteria</taxon>
        <taxon>Pseudomonadati</taxon>
        <taxon>Planctomycetota</taxon>
        <taxon>Candidatus Brocadiia</taxon>
        <taxon>Candidatus Brocadiales</taxon>
        <taxon>Candidatus Scalinduaceae</taxon>
        <taxon>Candidatus Scalindua</taxon>
    </lineage>
</organism>
<name>A0A286U4G0_9BACT</name>
<evidence type="ECO:0000313" key="2">
    <source>
        <dbReference type="Proteomes" id="UP000218542"/>
    </source>
</evidence>
<accession>A0A286U4G0</accession>
<sequence>MNKTTISEETPITIALLPKYKPLIRFGTISDIRDAQTGTIMEPIIAYKQ</sequence>
<dbReference type="Proteomes" id="UP000218542">
    <property type="component" value="Unassembled WGS sequence"/>
</dbReference>
<protein>
    <submittedName>
        <fullName evidence="1">Uncharacterized protein</fullName>
    </submittedName>
</protein>
<proteinExistence type="predicted"/>